<organism evidence="1 2">
    <name type="scientific">Mangrovibacterium marinum</name>
    <dbReference type="NCBI Taxonomy" id="1639118"/>
    <lineage>
        <taxon>Bacteria</taxon>
        <taxon>Pseudomonadati</taxon>
        <taxon>Bacteroidota</taxon>
        <taxon>Bacteroidia</taxon>
        <taxon>Marinilabiliales</taxon>
        <taxon>Prolixibacteraceae</taxon>
        <taxon>Mangrovibacterium</taxon>
    </lineage>
</organism>
<accession>A0A2T5C129</accession>
<dbReference type="Proteomes" id="UP000243525">
    <property type="component" value="Unassembled WGS sequence"/>
</dbReference>
<proteinExistence type="predicted"/>
<dbReference type="AlphaFoldDB" id="A0A2T5C129"/>
<evidence type="ECO:0000313" key="2">
    <source>
        <dbReference type="Proteomes" id="UP000243525"/>
    </source>
</evidence>
<sequence length="32" mass="3873">MSGDHQILIQQKLWLYIFENDYFIRFTPLSVG</sequence>
<evidence type="ECO:0000313" key="1">
    <source>
        <dbReference type="EMBL" id="PTN08285.1"/>
    </source>
</evidence>
<reference evidence="1 2" key="1">
    <citation type="submission" date="2018-04" db="EMBL/GenBank/DDBJ databases">
        <title>Genomic Encyclopedia of Archaeal and Bacterial Type Strains, Phase II (KMG-II): from individual species to whole genera.</title>
        <authorList>
            <person name="Goeker M."/>
        </authorList>
    </citation>
    <scope>NUCLEOTIDE SEQUENCE [LARGE SCALE GENOMIC DNA]</scope>
    <source>
        <strain evidence="1 2">DSM 28823</strain>
    </source>
</reference>
<comment type="caution">
    <text evidence="1">The sequence shown here is derived from an EMBL/GenBank/DDBJ whole genome shotgun (WGS) entry which is preliminary data.</text>
</comment>
<dbReference type="EMBL" id="QAAD01000009">
    <property type="protein sequence ID" value="PTN08285.1"/>
    <property type="molecule type" value="Genomic_DNA"/>
</dbReference>
<gene>
    <name evidence="1" type="ORF">C8N47_10919</name>
</gene>
<name>A0A2T5C129_9BACT</name>
<keyword evidence="2" id="KW-1185">Reference proteome</keyword>
<protein>
    <submittedName>
        <fullName evidence="1">Uncharacterized protein</fullName>
    </submittedName>
</protein>